<feature type="transmembrane region" description="Helical" evidence="1">
    <location>
        <begin position="83"/>
        <end position="108"/>
    </location>
</feature>
<dbReference type="RefSeq" id="WP_106154755.1">
    <property type="nucleotide sequence ID" value="NZ_PVTS01000028.1"/>
</dbReference>
<accession>A0A2T0WTH1</accession>
<dbReference type="AlphaFoldDB" id="A0A2T0WTH1"/>
<feature type="transmembrane region" description="Helical" evidence="1">
    <location>
        <begin position="163"/>
        <end position="183"/>
    </location>
</feature>
<keyword evidence="1" id="KW-0472">Membrane</keyword>
<keyword evidence="1" id="KW-0812">Transmembrane</keyword>
<feature type="transmembrane region" description="Helical" evidence="1">
    <location>
        <begin position="189"/>
        <end position="209"/>
    </location>
</feature>
<dbReference type="EMBL" id="QPIZ01000035">
    <property type="protein sequence ID" value="RCW28833.1"/>
    <property type="molecule type" value="Genomic_DNA"/>
</dbReference>
<gene>
    <name evidence="2" type="ORF">DFO77_13516</name>
</gene>
<keyword evidence="1" id="KW-1133">Transmembrane helix</keyword>
<feature type="transmembrane region" description="Helical" evidence="1">
    <location>
        <begin position="12"/>
        <end position="37"/>
    </location>
</feature>
<sequence length="345" mass="39050">MKLSKSARISLAITTGILTLVVNVVLFMGAFFVNGAIEPYLERPGLYELNKRIDAEENEEKQVKLGYECKSLESRDLSAFEKAFLGLLQGSVFILAIAVLLFGFALIFKIAPSKDLFYRGIHSRKFRLDKQMLAEAENPGIYKFHRVDDEYFVFSKPKLRRKLIRTFVIWTLITTVAFVGLYDPNTVEIIGLPVAALLITLAIFLRMVLPAPQLVFNRLKGQVSLKGNIVNPGFTANFDKIAPSMMYGELMAIAHPKLAYGILAFGAYDQSTWSFYIQYMDKNRPLPPHKDFDLYREKDFSVARRKNSQNRCIEVVFLHRRPLPNSRLSGKGIGRGNVLALTAVL</sequence>
<protein>
    <submittedName>
        <fullName evidence="2">Uncharacterized protein</fullName>
    </submittedName>
</protein>
<name>A0A2T0WTH1_9BACT</name>
<evidence type="ECO:0000313" key="3">
    <source>
        <dbReference type="Proteomes" id="UP000252733"/>
    </source>
</evidence>
<organism evidence="2 3">
    <name type="scientific">Marinilabilia salmonicolor</name>
    <dbReference type="NCBI Taxonomy" id="989"/>
    <lineage>
        <taxon>Bacteria</taxon>
        <taxon>Pseudomonadati</taxon>
        <taxon>Bacteroidota</taxon>
        <taxon>Bacteroidia</taxon>
        <taxon>Marinilabiliales</taxon>
        <taxon>Marinilabiliaceae</taxon>
        <taxon>Marinilabilia</taxon>
    </lineage>
</organism>
<dbReference type="OrthoDB" id="1112516at2"/>
<proteinExistence type="predicted"/>
<keyword evidence="3" id="KW-1185">Reference proteome</keyword>
<dbReference type="Proteomes" id="UP000252733">
    <property type="component" value="Unassembled WGS sequence"/>
</dbReference>
<evidence type="ECO:0000256" key="1">
    <source>
        <dbReference type="SAM" id="Phobius"/>
    </source>
</evidence>
<evidence type="ECO:0000313" key="2">
    <source>
        <dbReference type="EMBL" id="RCW28833.1"/>
    </source>
</evidence>
<reference evidence="2 3" key="1">
    <citation type="submission" date="2018-07" db="EMBL/GenBank/DDBJ databases">
        <title>Freshwater and sediment microbial communities from various areas in North America, analyzing microbe dynamics in response to fracking.</title>
        <authorList>
            <person name="Lamendella R."/>
        </authorList>
    </citation>
    <scope>NUCLEOTIDE SEQUENCE [LARGE SCALE GENOMIC DNA]</scope>
    <source>
        <strain evidence="2 3">160A</strain>
    </source>
</reference>
<dbReference type="STRING" id="1168289.GCA_000259075_03360"/>
<comment type="caution">
    <text evidence="2">The sequence shown here is derived from an EMBL/GenBank/DDBJ whole genome shotgun (WGS) entry which is preliminary data.</text>
</comment>